<gene>
    <name evidence="3" type="ORF">PoB_000837300</name>
</gene>
<evidence type="ECO:0000256" key="1">
    <source>
        <dbReference type="SAM" id="Phobius"/>
    </source>
</evidence>
<keyword evidence="1" id="KW-0812">Transmembrane</keyword>
<reference evidence="3 4" key="1">
    <citation type="journal article" date="2021" name="Elife">
        <title>Chloroplast acquisition without the gene transfer in kleptoplastic sea slugs, Plakobranchus ocellatus.</title>
        <authorList>
            <person name="Maeda T."/>
            <person name="Takahashi S."/>
            <person name="Yoshida T."/>
            <person name="Shimamura S."/>
            <person name="Takaki Y."/>
            <person name="Nagai Y."/>
            <person name="Toyoda A."/>
            <person name="Suzuki Y."/>
            <person name="Arimoto A."/>
            <person name="Ishii H."/>
            <person name="Satoh N."/>
            <person name="Nishiyama T."/>
            <person name="Hasebe M."/>
            <person name="Maruyama T."/>
            <person name="Minagawa J."/>
            <person name="Obokata J."/>
            <person name="Shigenobu S."/>
        </authorList>
    </citation>
    <scope>NUCLEOTIDE SEQUENCE [LARGE SCALE GENOMIC DNA]</scope>
</reference>
<keyword evidence="4" id="KW-1185">Reference proteome</keyword>
<evidence type="ECO:0000259" key="2">
    <source>
        <dbReference type="PROSITE" id="PS50879"/>
    </source>
</evidence>
<dbReference type="InterPro" id="IPR002156">
    <property type="entry name" value="RNaseH_domain"/>
</dbReference>
<dbReference type="Pfam" id="PF00075">
    <property type="entry name" value="RNase_H"/>
    <property type="match status" value="1"/>
</dbReference>
<protein>
    <submittedName>
        <fullName evidence="3">Pol-like protein</fullName>
    </submittedName>
</protein>
<dbReference type="AlphaFoldDB" id="A0AAV3YHI2"/>
<dbReference type="Proteomes" id="UP000735302">
    <property type="component" value="Unassembled WGS sequence"/>
</dbReference>
<comment type="caution">
    <text evidence="3">The sequence shown here is derived from an EMBL/GenBank/DDBJ whole genome shotgun (WGS) entry which is preliminary data.</text>
</comment>
<sequence length="404" mass="45638">MSLQQVLMVCTISFCGTFLNPACILSLNFLITFGPPGTSLHIGGKRPSDPSNDRPIALTSCLCKTLKRMMDDRDRLVHVLESRNLLSKGLRIALGAFRTSPIKSLYAEAGECSLKHRRTKLAFNYVMKLKSLPRNPCHDIVFEAQLSDFSADSKSGLDFIANTFEHIKNAKININTIDNQYVQCPPPWEELHVHVDISLTKQKKEDTSEVAYRKEFYRIKEKLSNHYAVNTDGSKLQEKVATAAFFPERPDRSKATRMREGTSVFNAEIKGIALALTEMKKSSLNTIKAFLYSNSLSRLQAIQSKNFKVKDIWRLYNLIRKCPQNVHISFAWIPAHDGIRGNENVDKRAKAALNRAPSSGKLICWSDLKAKVNAYIHTVWKENWDAQGTNKLHEVLPTLGEDLS</sequence>
<accession>A0AAV3YHI2</accession>
<dbReference type="PROSITE" id="PS50879">
    <property type="entry name" value="RNASE_H_1"/>
    <property type="match status" value="1"/>
</dbReference>
<dbReference type="InterPro" id="IPR012337">
    <property type="entry name" value="RNaseH-like_sf"/>
</dbReference>
<dbReference type="GO" id="GO:0003676">
    <property type="term" value="F:nucleic acid binding"/>
    <property type="evidence" value="ECO:0007669"/>
    <property type="project" value="InterPro"/>
</dbReference>
<evidence type="ECO:0000313" key="4">
    <source>
        <dbReference type="Proteomes" id="UP000735302"/>
    </source>
</evidence>
<keyword evidence="1" id="KW-0472">Membrane</keyword>
<organism evidence="3 4">
    <name type="scientific">Plakobranchus ocellatus</name>
    <dbReference type="NCBI Taxonomy" id="259542"/>
    <lineage>
        <taxon>Eukaryota</taxon>
        <taxon>Metazoa</taxon>
        <taxon>Spiralia</taxon>
        <taxon>Lophotrochozoa</taxon>
        <taxon>Mollusca</taxon>
        <taxon>Gastropoda</taxon>
        <taxon>Heterobranchia</taxon>
        <taxon>Euthyneura</taxon>
        <taxon>Panpulmonata</taxon>
        <taxon>Sacoglossa</taxon>
        <taxon>Placobranchoidea</taxon>
        <taxon>Plakobranchidae</taxon>
        <taxon>Plakobranchus</taxon>
    </lineage>
</organism>
<dbReference type="CDD" id="cd09276">
    <property type="entry name" value="Rnase_HI_RT_non_LTR"/>
    <property type="match status" value="1"/>
</dbReference>
<dbReference type="EMBL" id="BLXT01000975">
    <property type="protein sequence ID" value="GFN81867.1"/>
    <property type="molecule type" value="Genomic_DNA"/>
</dbReference>
<dbReference type="GO" id="GO:0004523">
    <property type="term" value="F:RNA-DNA hybrid ribonuclease activity"/>
    <property type="evidence" value="ECO:0007669"/>
    <property type="project" value="InterPro"/>
</dbReference>
<keyword evidence="1" id="KW-1133">Transmembrane helix</keyword>
<feature type="domain" description="RNase H type-1" evidence="2">
    <location>
        <begin position="223"/>
        <end position="354"/>
    </location>
</feature>
<name>A0AAV3YHI2_9GAST</name>
<dbReference type="Gene3D" id="3.30.420.10">
    <property type="entry name" value="Ribonuclease H-like superfamily/Ribonuclease H"/>
    <property type="match status" value="1"/>
</dbReference>
<feature type="transmembrane region" description="Helical" evidence="1">
    <location>
        <begin position="6"/>
        <end position="31"/>
    </location>
</feature>
<dbReference type="InterPro" id="IPR036397">
    <property type="entry name" value="RNaseH_sf"/>
</dbReference>
<dbReference type="SUPFAM" id="SSF53098">
    <property type="entry name" value="Ribonuclease H-like"/>
    <property type="match status" value="1"/>
</dbReference>
<proteinExistence type="predicted"/>
<evidence type="ECO:0000313" key="3">
    <source>
        <dbReference type="EMBL" id="GFN81867.1"/>
    </source>
</evidence>